<sequence length="142" mass="15975">MAGRQWSPFLLLLGFLVGGSHGSAGDVDPTYRACVDQCEKTGSWKQLNCRGSHGSVGDVDPTYRACVDQCEKTGSWKQLNCRGDCSYYCMMQREKERATLGLSPVKYHGKWPFKRTYVFQAKLPSCFLCPDYRTARSSPTRV</sequence>
<evidence type="ECO:0000256" key="7">
    <source>
        <dbReference type="RuleBase" id="RU365066"/>
    </source>
</evidence>
<keyword evidence="4 7" id="KW-0732">Signal</keyword>
<comment type="subcellular location">
    <subcellularLocation>
        <location evidence="1">Endomembrane system</location>
        <topology evidence="1">Multi-pass membrane protein</topology>
    </subcellularLocation>
    <subcellularLocation>
        <location evidence="7">Golgi apparatus membrane</location>
        <topology evidence="7">Multi-pass membrane protein</topology>
    </subcellularLocation>
</comment>
<keyword evidence="5" id="KW-1133">Transmembrane helix</keyword>
<keyword evidence="6" id="KW-0472">Membrane</keyword>
<keyword evidence="3" id="KW-0812">Transmembrane</keyword>
<comment type="similarity">
    <text evidence="7">Belongs to the PGAP3 family.</text>
</comment>
<evidence type="ECO:0000256" key="4">
    <source>
        <dbReference type="ARBA" id="ARBA00022729"/>
    </source>
</evidence>
<protein>
    <recommendedName>
        <fullName evidence="7">Post-GPI attachment to proteins factor 3</fullName>
    </recommendedName>
</protein>
<keyword evidence="9" id="KW-1185">Reference proteome</keyword>
<evidence type="ECO:0000256" key="2">
    <source>
        <dbReference type="ARBA" id="ARBA00022502"/>
    </source>
</evidence>
<proteinExistence type="inferred from homology"/>
<reference evidence="8 9" key="1">
    <citation type="journal article" date="2022" name="Nat. Plants">
        <title>Genomes of leafy and leafless Platanthera orchids illuminate the evolution of mycoheterotrophy.</title>
        <authorList>
            <person name="Li M.H."/>
            <person name="Liu K.W."/>
            <person name="Li Z."/>
            <person name="Lu H.C."/>
            <person name="Ye Q.L."/>
            <person name="Zhang D."/>
            <person name="Wang J.Y."/>
            <person name="Li Y.F."/>
            <person name="Zhong Z.M."/>
            <person name="Liu X."/>
            <person name="Yu X."/>
            <person name="Liu D.K."/>
            <person name="Tu X.D."/>
            <person name="Liu B."/>
            <person name="Hao Y."/>
            <person name="Liao X.Y."/>
            <person name="Jiang Y.T."/>
            <person name="Sun W.H."/>
            <person name="Chen J."/>
            <person name="Chen Y.Q."/>
            <person name="Ai Y."/>
            <person name="Zhai J.W."/>
            <person name="Wu S.S."/>
            <person name="Zhou Z."/>
            <person name="Hsiao Y.Y."/>
            <person name="Wu W.L."/>
            <person name="Chen Y.Y."/>
            <person name="Lin Y.F."/>
            <person name="Hsu J.L."/>
            <person name="Li C.Y."/>
            <person name="Wang Z.W."/>
            <person name="Zhao X."/>
            <person name="Zhong W.Y."/>
            <person name="Ma X.K."/>
            <person name="Ma L."/>
            <person name="Huang J."/>
            <person name="Chen G.Z."/>
            <person name="Huang M.Z."/>
            <person name="Huang L."/>
            <person name="Peng D.H."/>
            <person name="Luo Y.B."/>
            <person name="Zou S.Q."/>
            <person name="Chen S.P."/>
            <person name="Lan S."/>
            <person name="Tsai W.C."/>
            <person name="Van de Peer Y."/>
            <person name="Liu Z.J."/>
        </authorList>
    </citation>
    <scope>NUCLEOTIDE SEQUENCE [LARGE SCALE GENOMIC DNA]</scope>
    <source>
        <strain evidence="8">Lor288</strain>
    </source>
</reference>
<dbReference type="PANTHER" id="PTHR13148">
    <property type="entry name" value="PER1-RELATED"/>
    <property type="match status" value="1"/>
</dbReference>
<dbReference type="Pfam" id="PF04080">
    <property type="entry name" value="Per1"/>
    <property type="match status" value="1"/>
</dbReference>
<keyword evidence="7" id="KW-0333">Golgi apparatus</keyword>
<organism evidence="8 9">
    <name type="scientific">Platanthera guangdongensis</name>
    <dbReference type="NCBI Taxonomy" id="2320717"/>
    <lineage>
        <taxon>Eukaryota</taxon>
        <taxon>Viridiplantae</taxon>
        <taxon>Streptophyta</taxon>
        <taxon>Embryophyta</taxon>
        <taxon>Tracheophyta</taxon>
        <taxon>Spermatophyta</taxon>
        <taxon>Magnoliopsida</taxon>
        <taxon>Liliopsida</taxon>
        <taxon>Asparagales</taxon>
        <taxon>Orchidaceae</taxon>
        <taxon>Orchidoideae</taxon>
        <taxon>Orchideae</taxon>
        <taxon>Orchidinae</taxon>
        <taxon>Platanthera</taxon>
    </lineage>
</organism>
<evidence type="ECO:0000256" key="6">
    <source>
        <dbReference type="ARBA" id="ARBA00023136"/>
    </source>
</evidence>
<dbReference type="InterPro" id="IPR007217">
    <property type="entry name" value="Per1-like"/>
</dbReference>
<evidence type="ECO:0000313" key="9">
    <source>
        <dbReference type="Proteomes" id="UP001412067"/>
    </source>
</evidence>
<evidence type="ECO:0000256" key="1">
    <source>
        <dbReference type="ARBA" id="ARBA00004127"/>
    </source>
</evidence>
<evidence type="ECO:0000313" key="8">
    <source>
        <dbReference type="EMBL" id="KAK8941628.1"/>
    </source>
</evidence>
<comment type="caution">
    <text evidence="8">The sequence shown here is derived from an EMBL/GenBank/DDBJ whole genome shotgun (WGS) entry which is preliminary data.</text>
</comment>
<keyword evidence="2 7" id="KW-0337">GPI-anchor biosynthesis</keyword>
<comment type="function">
    <text evidence="7">Involved in the lipid remodeling steps of GPI-anchor maturation.</text>
</comment>
<gene>
    <name evidence="8" type="ORF">KSP40_PGU004425</name>
</gene>
<dbReference type="PANTHER" id="PTHR13148:SF0">
    <property type="entry name" value="POST-GPI ATTACHMENT TO PROTEINS FACTOR 3"/>
    <property type="match status" value="1"/>
</dbReference>
<accession>A0ABR2LIB3</accession>
<dbReference type="Proteomes" id="UP001412067">
    <property type="component" value="Unassembled WGS sequence"/>
</dbReference>
<feature type="chain" id="PRO_5044962275" description="Post-GPI attachment to proteins factor 3" evidence="7">
    <location>
        <begin position="23"/>
        <end position="142"/>
    </location>
</feature>
<name>A0ABR2LIB3_9ASPA</name>
<dbReference type="EMBL" id="JBBWWR010000019">
    <property type="protein sequence ID" value="KAK8941628.1"/>
    <property type="molecule type" value="Genomic_DNA"/>
</dbReference>
<evidence type="ECO:0000256" key="3">
    <source>
        <dbReference type="ARBA" id="ARBA00022692"/>
    </source>
</evidence>
<feature type="signal peptide" evidence="7">
    <location>
        <begin position="1"/>
        <end position="22"/>
    </location>
</feature>
<evidence type="ECO:0000256" key="5">
    <source>
        <dbReference type="ARBA" id="ARBA00022989"/>
    </source>
</evidence>